<protein>
    <submittedName>
        <fullName evidence="1">Uncharacterized protein</fullName>
    </submittedName>
</protein>
<proteinExistence type="predicted"/>
<keyword evidence="2" id="KW-1185">Reference proteome</keyword>
<evidence type="ECO:0000313" key="2">
    <source>
        <dbReference type="Proteomes" id="UP000292209"/>
    </source>
</evidence>
<dbReference type="AlphaFoldDB" id="A0A4Q7P969"/>
<accession>A0A4Q7P969</accession>
<gene>
    <name evidence="1" type="ORF">BC751_1677</name>
</gene>
<dbReference type="RefSeq" id="WP_130275118.1">
    <property type="nucleotide sequence ID" value="NZ_SGXG01000001.1"/>
</dbReference>
<dbReference type="PROSITE" id="PS51257">
    <property type="entry name" value="PROKAR_LIPOPROTEIN"/>
    <property type="match status" value="1"/>
</dbReference>
<sequence>MRNTILFLLLIFTFSSCDKTSEKGGYHLYLEEVLGHAPDESQQYVLVSDYSCSSCKGKVYREIEEKSSTKVYIILQPMNKVIIQDRFREAISENRMIIDTARLNLEKGVIIDKAVEVQFQDGKWVVRELYGVIE</sequence>
<name>A0A4Q7P969_9BACT</name>
<comment type="caution">
    <text evidence="1">The sequence shown here is derived from an EMBL/GenBank/DDBJ whole genome shotgun (WGS) entry which is preliminary data.</text>
</comment>
<evidence type="ECO:0000313" key="1">
    <source>
        <dbReference type="EMBL" id="RZS96118.1"/>
    </source>
</evidence>
<dbReference type="OrthoDB" id="841817at2"/>
<organism evidence="1 2">
    <name type="scientific">Cecembia calidifontis</name>
    <dbReference type="NCBI Taxonomy" id="1187080"/>
    <lineage>
        <taxon>Bacteria</taxon>
        <taxon>Pseudomonadati</taxon>
        <taxon>Bacteroidota</taxon>
        <taxon>Cytophagia</taxon>
        <taxon>Cytophagales</taxon>
        <taxon>Cyclobacteriaceae</taxon>
        <taxon>Cecembia</taxon>
    </lineage>
</organism>
<dbReference type="EMBL" id="SGXG01000001">
    <property type="protein sequence ID" value="RZS96118.1"/>
    <property type="molecule type" value="Genomic_DNA"/>
</dbReference>
<dbReference type="Proteomes" id="UP000292209">
    <property type="component" value="Unassembled WGS sequence"/>
</dbReference>
<reference evidence="1 2" key="1">
    <citation type="submission" date="2019-02" db="EMBL/GenBank/DDBJ databases">
        <title>Genomic Encyclopedia of Archaeal and Bacterial Type Strains, Phase II (KMG-II): from individual species to whole genera.</title>
        <authorList>
            <person name="Goeker M."/>
        </authorList>
    </citation>
    <scope>NUCLEOTIDE SEQUENCE [LARGE SCALE GENOMIC DNA]</scope>
    <source>
        <strain evidence="1 2">DSM 21411</strain>
    </source>
</reference>